<name>A0ACC4DN42_PURLI</name>
<organism evidence="1 2">
    <name type="scientific">Purpureocillium lilacinum</name>
    <name type="common">Paecilomyces lilacinus</name>
    <dbReference type="NCBI Taxonomy" id="33203"/>
    <lineage>
        <taxon>Eukaryota</taxon>
        <taxon>Fungi</taxon>
        <taxon>Dikarya</taxon>
        <taxon>Ascomycota</taxon>
        <taxon>Pezizomycotina</taxon>
        <taxon>Sordariomycetes</taxon>
        <taxon>Hypocreomycetidae</taxon>
        <taxon>Hypocreales</taxon>
        <taxon>Ophiocordycipitaceae</taxon>
        <taxon>Purpureocillium</taxon>
    </lineage>
</organism>
<accession>A0ACC4DN42</accession>
<gene>
    <name evidence="1" type="ORF">ACCO45_008365</name>
</gene>
<proteinExistence type="predicted"/>
<keyword evidence="2" id="KW-1185">Reference proteome</keyword>
<evidence type="ECO:0000313" key="2">
    <source>
        <dbReference type="Proteomes" id="UP001638806"/>
    </source>
</evidence>
<comment type="caution">
    <text evidence="1">The sequence shown here is derived from an EMBL/GenBank/DDBJ whole genome shotgun (WGS) entry which is preliminary data.</text>
</comment>
<dbReference type="Proteomes" id="UP001638806">
    <property type="component" value="Unassembled WGS sequence"/>
</dbReference>
<dbReference type="EMBL" id="JBGNUJ010000007">
    <property type="protein sequence ID" value="KAL3957787.1"/>
    <property type="molecule type" value="Genomic_DNA"/>
</dbReference>
<reference evidence="1" key="1">
    <citation type="submission" date="2024-12" db="EMBL/GenBank/DDBJ databases">
        <title>Comparative genomics and development of molecular markers within Purpureocillium lilacinum and among Purpureocillium species.</title>
        <authorList>
            <person name="Yeh Z.-Y."/>
            <person name="Ni N.-T."/>
            <person name="Lo P.-H."/>
            <person name="Mushyakhwo K."/>
            <person name="Lin C.-F."/>
            <person name="Nai Y.-S."/>
        </authorList>
    </citation>
    <scope>NUCLEOTIDE SEQUENCE</scope>
    <source>
        <strain evidence="1">NCHU-NPUST-175</strain>
    </source>
</reference>
<evidence type="ECO:0000313" key="1">
    <source>
        <dbReference type="EMBL" id="KAL3957787.1"/>
    </source>
</evidence>
<protein>
    <submittedName>
        <fullName evidence="1">Uncharacterized protein</fullName>
    </submittedName>
</protein>
<sequence length="293" mass="32561">MESPVPEDVGVPGDGKIVAKLLPGGGNGLEAIAYQYPLKLISPTSPSGGQKSVVVFLFPPSPEVVTSQTMTVKMEQDSALCLLPDPVQPFEDSVYTQTQIFKLASRCSLCLLDWVTAGRTARGENWSFVNWRGRNEVWLTGADRSRDRLLVRDSVILSREGSTTVGLPLRDTMHKMSVFGTLILRGTMLEPVGKFFLSEFDALPRLGSRDFRTKEAREEETKNMSNFELWRSERIEREKTQGVLWSAAHVRGCVIVKFGAPDVEAGKEWLGSMLMKEGTVDARFGEEALMCLR</sequence>